<evidence type="ECO:0000313" key="3">
    <source>
        <dbReference type="Proteomes" id="UP000016860"/>
    </source>
</evidence>
<dbReference type="Proteomes" id="UP000016860">
    <property type="component" value="Unassembled WGS sequence"/>
</dbReference>
<dbReference type="STRING" id="1330534.L323_16560"/>
<dbReference type="EMBL" id="ATAY01000088">
    <property type="protein sequence ID" value="EPR09185.1"/>
    <property type="molecule type" value="Genomic_DNA"/>
</dbReference>
<keyword evidence="1" id="KW-0812">Transmembrane</keyword>
<keyword evidence="1" id="KW-1133">Transmembrane helix</keyword>
<comment type="caution">
    <text evidence="2">The sequence shown here is derived from an EMBL/GenBank/DDBJ whole genome shotgun (WGS) entry which is preliminary data.</text>
</comment>
<reference evidence="2 3" key="1">
    <citation type="journal article" date="2013" name="Genome Announc.">
        <title>Draft Genome Sequence of the Cellulolytic Bacterium Clostridium papyrosolvens C7 (ATCC 700395).</title>
        <authorList>
            <person name="Zepeda V."/>
            <person name="Dassa B."/>
            <person name="Borovok I."/>
            <person name="Lamed R."/>
            <person name="Bayer E.A."/>
            <person name="Cate J.H."/>
        </authorList>
    </citation>
    <scope>NUCLEOTIDE SEQUENCE [LARGE SCALE GENOMIC DNA]</scope>
    <source>
        <strain evidence="2 3">C7</strain>
    </source>
</reference>
<dbReference type="PATRIC" id="fig|1330534.3.peg.3283"/>
<sequence length="116" mass="13141">MICPKCKIEYEKGYTKCSDCHIDLVERVDVPQHVYRISQIGLSMLKFGIALLFVGILELLTLITLNDANIIRRTYGGGPGEGILSELNPVARLLIYVQFIICLMVIIYGFFSKERN</sequence>
<evidence type="ECO:0000313" key="2">
    <source>
        <dbReference type="EMBL" id="EPR09185.1"/>
    </source>
</evidence>
<keyword evidence="1" id="KW-0472">Membrane</keyword>
<name>U4QYW6_9FIRM</name>
<accession>U4QYW6</accession>
<organism evidence="2 3">
    <name type="scientific">Ruminiclostridium papyrosolvens C7</name>
    <dbReference type="NCBI Taxonomy" id="1330534"/>
    <lineage>
        <taxon>Bacteria</taxon>
        <taxon>Bacillati</taxon>
        <taxon>Bacillota</taxon>
        <taxon>Clostridia</taxon>
        <taxon>Eubacteriales</taxon>
        <taxon>Oscillospiraceae</taxon>
        <taxon>Ruminiclostridium</taxon>
    </lineage>
</organism>
<dbReference type="AlphaFoldDB" id="U4QYW6"/>
<dbReference type="OrthoDB" id="1739584at2"/>
<evidence type="ECO:0000256" key="1">
    <source>
        <dbReference type="SAM" id="Phobius"/>
    </source>
</evidence>
<protein>
    <submittedName>
        <fullName evidence="2">Uncharacterized protein</fullName>
    </submittedName>
</protein>
<feature type="transmembrane region" description="Helical" evidence="1">
    <location>
        <begin position="45"/>
        <end position="65"/>
    </location>
</feature>
<gene>
    <name evidence="2" type="ORF">L323_16560</name>
</gene>
<feature type="transmembrane region" description="Helical" evidence="1">
    <location>
        <begin position="93"/>
        <end position="111"/>
    </location>
</feature>
<proteinExistence type="predicted"/>
<dbReference type="RefSeq" id="WP_020816720.1">
    <property type="nucleotide sequence ID" value="NZ_ATAY01000088.1"/>
</dbReference>